<dbReference type="Proteomes" id="UP001200247">
    <property type="component" value="Unassembled WGS sequence"/>
</dbReference>
<dbReference type="EMBL" id="JAJAXM010000007">
    <property type="protein sequence ID" value="MCG9025406.1"/>
    <property type="molecule type" value="Genomic_DNA"/>
</dbReference>
<evidence type="ECO:0000313" key="2">
    <source>
        <dbReference type="Proteomes" id="UP001200247"/>
    </source>
</evidence>
<evidence type="ECO:0000313" key="1">
    <source>
        <dbReference type="EMBL" id="MCG9025406.1"/>
    </source>
</evidence>
<name>A0ABD4SQC8_9NEIS</name>
<sequence length="171" mass="19122">MMRYACPDPVSGIRSHALWAKHVHNVDLDAMQALKMQEMDDHPNSVDFSCRRTGKTAVKEMYALEFLATTPFQEESIVAPRLQQSQTNITYHLDAIHRSGILTGRIAYKSGRRQIADLKYQFANSSKASCYGIMSQIDGDGISFARLERATTYRPTSCSRASCPCWALPAA</sequence>
<accession>A0ABD4SQC8</accession>
<gene>
    <name evidence="1" type="ORF">LH440_05725</name>
</gene>
<proteinExistence type="predicted"/>
<protein>
    <submittedName>
        <fullName evidence="1">Uncharacterized protein</fullName>
    </submittedName>
</protein>
<comment type="caution">
    <text evidence="1">The sequence shown here is derived from an EMBL/GenBank/DDBJ whole genome shotgun (WGS) entry which is preliminary data.</text>
</comment>
<organism evidence="1 2">
    <name type="scientific">Laribacter hongkongensis</name>
    <dbReference type="NCBI Taxonomy" id="168471"/>
    <lineage>
        <taxon>Bacteria</taxon>
        <taxon>Pseudomonadati</taxon>
        <taxon>Pseudomonadota</taxon>
        <taxon>Betaproteobacteria</taxon>
        <taxon>Neisseriales</taxon>
        <taxon>Aquaspirillaceae</taxon>
        <taxon>Laribacter</taxon>
    </lineage>
</organism>
<reference evidence="1 2" key="1">
    <citation type="submission" date="2021-10" db="EMBL/GenBank/DDBJ databases">
        <title>Whole-genome sequencing analysis of Laribacter hongkongensis: virulence gene profiles, carbohydrate-active enzyme prediction, and antimicrobial resistance characterization.</title>
        <authorList>
            <person name="Yuan P."/>
            <person name="Zhan Y."/>
            <person name="Chen D."/>
        </authorList>
    </citation>
    <scope>NUCLEOTIDE SEQUENCE [LARGE SCALE GENOMIC DNA]</scope>
    <source>
        <strain evidence="1 2">W67</strain>
    </source>
</reference>
<dbReference type="RefSeq" id="WP_239890874.1">
    <property type="nucleotide sequence ID" value="NZ_JAJAXL010000014.1"/>
</dbReference>
<dbReference type="AlphaFoldDB" id="A0ABD4SQC8"/>